<keyword evidence="2" id="KW-1185">Reference proteome</keyword>
<accession>A0A5N6RU91</accession>
<name>A0A5N6RU91_9ROSI</name>
<organism evidence="1 2">
    <name type="scientific">Carpinus fangiana</name>
    <dbReference type="NCBI Taxonomy" id="176857"/>
    <lineage>
        <taxon>Eukaryota</taxon>
        <taxon>Viridiplantae</taxon>
        <taxon>Streptophyta</taxon>
        <taxon>Embryophyta</taxon>
        <taxon>Tracheophyta</taxon>
        <taxon>Spermatophyta</taxon>
        <taxon>Magnoliopsida</taxon>
        <taxon>eudicotyledons</taxon>
        <taxon>Gunneridae</taxon>
        <taxon>Pentapetalae</taxon>
        <taxon>rosids</taxon>
        <taxon>fabids</taxon>
        <taxon>Fagales</taxon>
        <taxon>Betulaceae</taxon>
        <taxon>Carpinus</taxon>
    </lineage>
</organism>
<protein>
    <submittedName>
        <fullName evidence="1">Uncharacterized protein</fullName>
    </submittedName>
</protein>
<reference evidence="1 2" key="1">
    <citation type="submission" date="2019-06" db="EMBL/GenBank/DDBJ databases">
        <title>A chromosomal-level reference genome of Carpinus fangiana (Coryloideae, Betulaceae).</title>
        <authorList>
            <person name="Yang X."/>
            <person name="Wang Z."/>
            <person name="Zhang L."/>
            <person name="Hao G."/>
            <person name="Liu J."/>
            <person name="Yang Y."/>
        </authorList>
    </citation>
    <scope>NUCLEOTIDE SEQUENCE [LARGE SCALE GENOMIC DNA]</scope>
    <source>
        <strain evidence="1">Cfa_2016G</strain>
        <tissue evidence="1">Leaf</tissue>
    </source>
</reference>
<evidence type="ECO:0000313" key="1">
    <source>
        <dbReference type="EMBL" id="KAE8126026.1"/>
    </source>
</evidence>
<evidence type="ECO:0000313" key="2">
    <source>
        <dbReference type="Proteomes" id="UP000327013"/>
    </source>
</evidence>
<proteinExistence type="predicted"/>
<sequence length="108" mass="11692">MACATLTVSFHLKISSPSRPSQSTRASHGLSVQLAPGNKWSSLRLGSSHSFSGFFGSVLSQKLSTITPLPLRPRSLTIVSAKGYKMKTHKVSLSGEYTRPMIEFALPE</sequence>
<dbReference type="OrthoDB" id="162638at2759"/>
<dbReference type="AlphaFoldDB" id="A0A5N6RU91"/>
<dbReference type="Proteomes" id="UP000327013">
    <property type="component" value="Chromosome 8"/>
</dbReference>
<dbReference type="EMBL" id="CM017328">
    <property type="protein sequence ID" value="KAE8126026.1"/>
    <property type="molecule type" value="Genomic_DNA"/>
</dbReference>
<gene>
    <name evidence="1" type="ORF">FH972_020782</name>
</gene>